<dbReference type="Proteomes" id="UP000663881">
    <property type="component" value="Unassembled WGS sequence"/>
</dbReference>
<comment type="caution">
    <text evidence="2">The sequence shown here is derived from an EMBL/GenBank/DDBJ whole genome shotgun (WGS) entry which is preliminary data.</text>
</comment>
<proteinExistence type="predicted"/>
<evidence type="ECO:0000313" key="4">
    <source>
        <dbReference type="Proteomes" id="UP000663891"/>
    </source>
</evidence>
<dbReference type="EMBL" id="CAJOAY010004258">
    <property type="protein sequence ID" value="CAF4061940.1"/>
    <property type="molecule type" value="Genomic_DNA"/>
</dbReference>
<dbReference type="AlphaFoldDB" id="A0A814XPA4"/>
<accession>A0A814XPA4</accession>
<feature type="compositionally biased region" description="Polar residues" evidence="1">
    <location>
        <begin position="15"/>
        <end position="59"/>
    </location>
</feature>
<dbReference type="Proteomes" id="UP000663891">
    <property type="component" value="Unassembled WGS sequence"/>
</dbReference>
<feature type="region of interest" description="Disordered" evidence="1">
    <location>
        <begin position="87"/>
        <end position="147"/>
    </location>
</feature>
<name>A0A814XPA4_9BILA</name>
<feature type="compositionally biased region" description="Polar residues" evidence="1">
    <location>
        <begin position="113"/>
        <end position="122"/>
    </location>
</feature>
<evidence type="ECO:0000256" key="1">
    <source>
        <dbReference type="SAM" id="MobiDB-lite"/>
    </source>
</evidence>
<gene>
    <name evidence="3" type="ORF">OKA104_LOCUS33439</name>
    <name evidence="2" type="ORF">VCS650_LOCUS26552</name>
</gene>
<dbReference type="EMBL" id="CAJNON010000359">
    <property type="protein sequence ID" value="CAF1217972.1"/>
    <property type="molecule type" value="Genomic_DNA"/>
</dbReference>
<protein>
    <submittedName>
        <fullName evidence="2">Uncharacterized protein</fullName>
    </submittedName>
</protein>
<evidence type="ECO:0000313" key="2">
    <source>
        <dbReference type="EMBL" id="CAF1217972.1"/>
    </source>
</evidence>
<feature type="region of interest" description="Disordered" evidence="1">
    <location>
        <begin position="1"/>
        <end position="59"/>
    </location>
</feature>
<evidence type="ECO:0000313" key="3">
    <source>
        <dbReference type="EMBL" id="CAF4061940.1"/>
    </source>
</evidence>
<organism evidence="2 4">
    <name type="scientific">Adineta steineri</name>
    <dbReference type="NCBI Taxonomy" id="433720"/>
    <lineage>
        <taxon>Eukaryota</taxon>
        <taxon>Metazoa</taxon>
        <taxon>Spiralia</taxon>
        <taxon>Gnathifera</taxon>
        <taxon>Rotifera</taxon>
        <taxon>Eurotatoria</taxon>
        <taxon>Bdelloidea</taxon>
        <taxon>Adinetida</taxon>
        <taxon>Adinetidae</taxon>
        <taxon>Adineta</taxon>
    </lineage>
</organism>
<sequence length="208" mass="22808">MKHYQNAGNNDIKALQTNEKQHISPQPTQSTTKIAQKRTTANGTISSTASKVTVPSAPSTTRIQLYKIPKKKAAGTVQVTTVADVGREQRVPQTPTICPPLPPGSPPPTQLPVQQDTASTIINRPPNLVNPGKRKRSPTPQPSSKDGMALRDVFFTHVTNIFAAASPELSLYSDDRTRNGEHAAYYIGWYLDRAVKCALQDLQREVRE</sequence>
<reference evidence="2" key="1">
    <citation type="submission" date="2021-02" db="EMBL/GenBank/DDBJ databases">
        <authorList>
            <person name="Nowell W R."/>
        </authorList>
    </citation>
    <scope>NUCLEOTIDE SEQUENCE</scope>
</reference>
<feature type="compositionally biased region" description="Pro residues" evidence="1">
    <location>
        <begin position="97"/>
        <end position="110"/>
    </location>
</feature>